<keyword evidence="1" id="KW-1133">Transmembrane helix</keyword>
<protein>
    <submittedName>
        <fullName evidence="2">Uncharacterized protein</fullName>
    </submittedName>
</protein>
<name>A0A6J8C3S6_MYTCO</name>
<proteinExistence type="predicted"/>
<keyword evidence="1" id="KW-0472">Membrane</keyword>
<evidence type="ECO:0000256" key="1">
    <source>
        <dbReference type="SAM" id="Phobius"/>
    </source>
</evidence>
<evidence type="ECO:0000313" key="2">
    <source>
        <dbReference type="EMBL" id="CAC5389724.1"/>
    </source>
</evidence>
<dbReference type="Proteomes" id="UP000507470">
    <property type="component" value="Unassembled WGS sequence"/>
</dbReference>
<evidence type="ECO:0000313" key="3">
    <source>
        <dbReference type="Proteomes" id="UP000507470"/>
    </source>
</evidence>
<reference evidence="2 3" key="1">
    <citation type="submission" date="2020-06" db="EMBL/GenBank/DDBJ databases">
        <authorList>
            <person name="Li R."/>
            <person name="Bekaert M."/>
        </authorList>
    </citation>
    <scope>NUCLEOTIDE SEQUENCE [LARGE SCALE GENOMIC DNA]</scope>
    <source>
        <strain evidence="3">wild</strain>
    </source>
</reference>
<accession>A0A6J8C3S6</accession>
<sequence>MYFVEISSEQFTVGTGKLITTPFAVETESSKDIVTASLYHYSTLESITTIRSISTEKSTDTTSDQLSTKALTEDDSKATFILTGQDLLSTSVSTKTSLSTEDSTDTTIESMTYQTIFSTNVLVGSGKSTRIPASITVSSTLTRSLQHATCIMNDVSRNKTSSLNTIAKFNLVLIVVIISCLLFGFQSIL</sequence>
<keyword evidence="1" id="KW-0812">Transmembrane</keyword>
<dbReference type="EMBL" id="CACVKT020004360">
    <property type="protein sequence ID" value="CAC5389724.1"/>
    <property type="molecule type" value="Genomic_DNA"/>
</dbReference>
<gene>
    <name evidence="2" type="ORF">MCOR_24863</name>
</gene>
<keyword evidence="3" id="KW-1185">Reference proteome</keyword>
<organism evidence="2 3">
    <name type="scientific">Mytilus coruscus</name>
    <name type="common">Sea mussel</name>
    <dbReference type="NCBI Taxonomy" id="42192"/>
    <lineage>
        <taxon>Eukaryota</taxon>
        <taxon>Metazoa</taxon>
        <taxon>Spiralia</taxon>
        <taxon>Lophotrochozoa</taxon>
        <taxon>Mollusca</taxon>
        <taxon>Bivalvia</taxon>
        <taxon>Autobranchia</taxon>
        <taxon>Pteriomorphia</taxon>
        <taxon>Mytilida</taxon>
        <taxon>Mytiloidea</taxon>
        <taxon>Mytilidae</taxon>
        <taxon>Mytilinae</taxon>
        <taxon>Mytilus</taxon>
    </lineage>
</organism>
<dbReference type="AlphaFoldDB" id="A0A6J8C3S6"/>
<feature type="transmembrane region" description="Helical" evidence="1">
    <location>
        <begin position="169"/>
        <end position="188"/>
    </location>
</feature>